<keyword evidence="2" id="KW-1185">Reference proteome</keyword>
<protein>
    <submittedName>
        <fullName evidence="1">Uncharacterized protein</fullName>
    </submittedName>
</protein>
<evidence type="ECO:0000313" key="1">
    <source>
        <dbReference type="EMBL" id="KAI3355231.1"/>
    </source>
</evidence>
<name>A0ACB8VI85_9TELE</name>
<evidence type="ECO:0000313" key="2">
    <source>
        <dbReference type="Proteomes" id="UP000831701"/>
    </source>
</evidence>
<organism evidence="1 2">
    <name type="scientific">Scortum barcoo</name>
    <name type="common">barcoo grunter</name>
    <dbReference type="NCBI Taxonomy" id="214431"/>
    <lineage>
        <taxon>Eukaryota</taxon>
        <taxon>Metazoa</taxon>
        <taxon>Chordata</taxon>
        <taxon>Craniata</taxon>
        <taxon>Vertebrata</taxon>
        <taxon>Euteleostomi</taxon>
        <taxon>Actinopterygii</taxon>
        <taxon>Neopterygii</taxon>
        <taxon>Teleostei</taxon>
        <taxon>Neoteleostei</taxon>
        <taxon>Acanthomorphata</taxon>
        <taxon>Eupercaria</taxon>
        <taxon>Centrarchiformes</taxon>
        <taxon>Terapontoidei</taxon>
        <taxon>Terapontidae</taxon>
        <taxon>Scortum</taxon>
    </lineage>
</organism>
<accession>A0ACB8VI85</accession>
<dbReference type="Proteomes" id="UP000831701">
    <property type="component" value="Chromosome 21"/>
</dbReference>
<sequence>MASMQKRLQKELLALQNDPPPGMTLNEKSVQNTITQWIVDMEGAPGTLYEGEKFQLLFKFSSRYPFDSPQLEKLFVSAVHLAFCFEDLESPVCFNHEVMFTGENIPVHPHVYSNGHICLSILTEDWSPALSVQSVCLSIISMLSSCKEKRRPPDNSFYVRTCNKNPKKTKWWYHEIFHASYFMSPRQITWSVPSSIQFSLVFANVGGVTGVWPWTKSMAQVKVQTSAPLAGPGLSPGVPPTAMASPGSLGLQPSVNGTGPAPTPACPAPAVGYGDAPVSATPPGPPQENMANPKEKTPMCLVNELARFNRIQPQYKLLNERGPAHAKIFTVQLTLGEQVWEAEGTSIKKAQHSTAAKALDESILPRPAPRSPKVDINSNPGSITPTVELNGLAMKRGEPAIYRPLDPKPMPNYRANYNFRGMFNQRYHYPVPKIFYVQLSVGSHEFIGEGRTRQAARHSAAMKALQALRNEPIPERPPQSPEEKGETEEGTDASKSEISLVYEIALKRNLSVNFEVLKESGPPHMKSFLTRVTVGEFSAEGEGNSKKLSKKRAALSILQDLKKLPFIPAVEKPKTHYKKRTKTILKTGPDYGQGMNPISRLAQIQQAKKEKEPEYLLLSERGMPRRREFIMQVKVNNEVATGTGPNKKVAKRNAAEAMLLQLGYKASTVPQNPTEMDNKGWNGQKASFTEATSNSEYPHVSLCLSPFPPPPPLRLSIAPSVLQVVLAAETARRLISVTAQKGLLHLSPDVYQEMEASRKQGGSAPGPGGSGGGSVNYMTSKDMGPCPAPLPPGHPPYYSGSSPSPSPTATMARELLLNGQSPTADASLPMKGKNSALACGVSVQPAQQLDYLARIQGFQVQYSDAQSGKDFVTYLTLSPVQMTFHGTGSTLQANSHDQAALSALKQLSEQGLDPVDGSIKASEPCGREDGH</sequence>
<proteinExistence type="predicted"/>
<comment type="caution">
    <text evidence="1">The sequence shown here is derived from an EMBL/GenBank/DDBJ whole genome shotgun (WGS) entry which is preliminary data.</text>
</comment>
<reference evidence="1" key="1">
    <citation type="submission" date="2022-04" db="EMBL/GenBank/DDBJ databases">
        <title>Jade perch genome.</title>
        <authorList>
            <person name="Chao B."/>
        </authorList>
    </citation>
    <scope>NUCLEOTIDE SEQUENCE</scope>
    <source>
        <strain evidence="1">CB-2022</strain>
    </source>
</reference>
<dbReference type="EMBL" id="CM041551">
    <property type="protein sequence ID" value="KAI3355231.1"/>
    <property type="molecule type" value="Genomic_DNA"/>
</dbReference>
<gene>
    <name evidence="1" type="ORF">L3Q82_018086</name>
</gene>